<dbReference type="Gene3D" id="3.40.50.300">
    <property type="entry name" value="P-loop containing nucleotide triphosphate hydrolases"/>
    <property type="match status" value="1"/>
</dbReference>
<evidence type="ECO:0000256" key="4">
    <source>
        <dbReference type="ARBA" id="ARBA00022840"/>
    </source>
</evidence>
<evidence type="ECO:0000256" key="3">
    <source>
        <dbReference type="ARBA" id="ARBA00022741"/>
    </source>
</evidence>
<comment type="similarity">
    <text evidence="1">Belongs to the ABC transporter superfamily.</text>
</comment>
<dbReference type="PANTHER" id="PTHR43335">
    <property type="entry name" value="ABC TRANSPORTER, ATP-BINDING PROTEIN"/>
    <property type="match status" value="1"/>
</dbReference>
<dbReference type="Proteomes" id="UP000093501">
    <property type="component" value="Unassembled WGS sequence"/>
</dbReference>
<dbReference type="EMBL" id="MBQD01000025">
    <property type="protein sequence ID" value="OCL31662.1"/>
    <property type="molecule type" value="Genomic_DNA"/>
</dbReference>
<dbReference type="GO" id="GO:0016887">
    <property type="term" value="F:ATP hydrolysis activity"/>
    <property type="evidence" value="ECO:0007669"/>
    <property type="project" value="InterPro"/>
</dbReference>
<proteinExistence type="inferred from homology"/>
<gene>
    <name evidence="5" type="ORF">BCR15_08490</name>
</gene>
<keyword evidence="3" id="KW-0547">Nucleotide-binding</keyword>
<dbReference type="RefSeq" id="WP_068752438.1">
    <property type="nucleotide sequence ID" value="NZ_LR214441.1"/>
</dbReference>
<dbReference type="CDD" id="cd03230">
    <property type="entry name" value="ABC_DR_subfamily_A"/>
    <property type="match status" value="1"/>
</dbReference>
<organism evidence="5 6">
    <name type="scientific">Tessaracoccus lapidicaptus</name>
    <dbReference type="NCBI Taxonomy" id="1427523"/>
    <lineage>
        <taxon>Bacteria</taxon>
        <taxon>Bacillati</taxon>
        <taxon>Actinomycetota</taxon>
        <taxon>Actinomycetes</taxon>
        <taxon>Propionibacteriales</taxon>
        <taxon>Propionibacteriaceae</taxon>
        <taxon>Tessaracoccus</taxon>
    </lineage>
</organism>
<evidence type="ECO:0000313" key="6">
    <source>
        <dbReference type="Proteomes" id="UP000093501"/>
    </source>
</evidence>
<evidence type="ECO:0000313" key="5">
    <source>
        <dbReference type="EMBL" id="OCL31662.1"/>
    </source>
</evidence>
<dbReference type="InterPro" id="IPR027417">
    <property type="entry name" value="P-loop_NTPase"/>
</dbReference>
<comment type="caution">
    <text evidence="5">The sequence shown here is derived from an EMBL/GenBank/DDBJ whole genome shotgun (WGS) entry which is preliminary data.</text>
</comment>
<dbReference type="SUPFAM" id="SSF52540">
    <property type="entry name" value="P-loop containing nucleoside triphosphate hydrolases"/>
    <property type="match status" value="1"/>
</dbReference>
<dbReference type="AlphaFoldDB" id="A0A1C0AHY9"/>
<sequence length="310" mass="32984">MNVVETRDLTKQYGTVRALDGVSLTVPEGSVFGFLGPNGAGKTTMLRILLGLAPPTAGSASIFNRDTSTERDAIHARVGFLPDVPGFYPWMTGAEFMRFAGSLFAIPEPQLSQRTDALLDMAGLAGNRNPVGGYSRGMKQRLGIAQALINAPDLLILDEPTSALDPLGRADVLQMIASLRGRTTVLFSSHLLGDVERVCDQVAVLDRGRLVVQGTVDELRRSHGGSTTVRIAVTDGIGALVAAVEAEPWCVRHTPVPHDGQATDVVVNDLDAARQALPGLLARLGLGLRRFDELEVSLEDVFVGLVGVGR</sequence>
<name>A0A1C0AHY9_9ACTN</name>
<keyword evidence="4" id="KW-0067">ATP-binding</keyword>
<keyword evidence="2" id="KW-0813">Transport</keyword>
<dbReference type="InterPro" id="IPR003593">
    <property type="entry name" value="AAA+_ATPase"/>
</dbReference>
<protein>
    <submittedName>
        <fullName evidence="5">Uncharacterized protein</fullName>
    </submittedName>
</protein>
<dbReference type="PANTHER" id="PTHR43335:SF4">
    <property type="entry name" value="ABC TRANSPORTER, ATP-BINDING PROTEIN"/>
    <property type="match status" value="1"/>
</dbReference>
<dbReference type="PROSITE" id="PS50893">
    <property type="entry name" value="ABC_TRANSPORTER_2"/>
    <property type="match status" value="1"/>
</dbReference>
<keyword evidence="6" id="KW-1185">Reference proteome</keyword>
<dbReference type="InterPro" id="IPR003439">
    <property type="entry name" value="ABC_transporter-like_ATP-bd"/>
</dbReference>
<dbReference type="Pfam" id="PF00005">
    <property type="entry name" value="ABC_tran"/>
    <property type="match status" value="1"/>
</dbReference>
<evidence type="ECO:0000256" key="1">
    <source>
        <dbReference type="ARBA" id="ARBA00005417"/>
    </source>
</evidence>
<accession>A0A1C0AHY9</accession>
<reference evidence="6" key="1">
    <citation type="submission" date="2016-07" db="EMBL/GenBank/DDBJ databases">
        <authorList>
            <person name="Florea S."/>
            <person name="Webb J.S."/>
            <person name="Jaromczyk J."/>
            <person name="Schardl C.L."/>
        </authorList>
    </citation>
    <scope>NUCLEOTIDE SEQUENCE [LARGE SCALE GENOMIC DNA]</scope>
    <source>
        <strain evidence="6">IPBSL-7</strain>
    </source>
</reference>
<dbReference type="SMART" id="SM00382">
    <property type="entry name" value="AAA"/>
    <property type="match status" value="1"/>
</dbReference>
<dbReference type="GO" id="GO:0005524">
    <property type="term" value="F:ATP binding"/>
    <property type="evidence" value="ECO:0007669"/>
    <property type="project" value="UniProtKB-KW"/>
</dbReference>
<evidence type="ECO:0000256" key="2">
    <source>
        <dbReference type="ARBA" id="ARBA00022448"/>
    </source>
</evidence>